<dbReference type="AlphaFoldDB" id="A0A414FX06"/>
<reference evidence="2 3" key="1">
    <citation type="submission" date="2018-08" db="EMBL/GenBank/DDBJ databases">
        <title>A genome reference for cultivated species of the human gut microbiota.</title>
        <authorList>
            <person name="Zou Y."/>
            <person name="Xue W."/>
            <person name="Luo G."/>
        </authorList>
    </citation>
    <scope>NUCLEOTIDE SEQUENCE [LARGE SCALE GENOMIC DNA]</scope>
    <source>
        <strain evidence="2 3">AM31-10</strain>
    </source>
</reference>
<protein>
    <submittedName>
        <fullName evidence="2">Uncharacterized protein</fullName>
    </submittedName>
</protein>
<feature type="transmembrane region" description="Helical" evidence="1">
    <location>
        <begin position="60"/>
        <end position="80"/>
    </location>
</feature>
<keyword evidence="1" id="KW-1133">Transmembrane helix</keyword>
<dbReference type="Proteomes" id="UP000284361">
    <property type="component" value="Unassembled WGS sequence"/>
</dbReference>
<gene>
    <name evidence="2" type="ORF">DW789_05950</name>
</gene>
<feature type="transmembrane region" description="Helical" evidence="1">
    <location>
        <begin position="21"/>
        <end position="40"/>
    </location>
</feature>
<sequence length="108" mass="12907">MYDNKIYALLIKWIKGHDITPWFVLTMGLCNTYLLDLYYTRNKYSKFDLLQYRVNITDSIIVMLPLINICIYFSIIKSGALKQKISKRDFLHLYVRGRLIQHIIQSNE</sequence>
<comment type="caution">
    <text evidence="2">The sequence shown here is derived from an EMBL/GenBank/DDBJ whole genome shotgun (WGS) entry which is preliminary data.</text>
</comment>
<evidence type="ECO:0000256" key="1">
    <source>
        <dbReference type="SAM" id="Phobius"/>
    </source>
</evidence>
<keyword evidence="1" id="KW-0472">Membrane</keyword>
<keyword evidence="1" id="KW-0812">Transmembrane</keyword>
<evidence type="ECO:0000313" key="3">
    <source>
        <dbReference type="Proteomes" id="UP000284361"/>
    </source>
</evidence>
<evidence type="ECO:0000313" key="2">
    <source>
        <dbReference type="EMBL" id="RHD55848.1"/>
    </source>
</evidence>
<accession>A0A414FX06</accession>
<proteinExistence type="predicted"/>
<dbReference type="EMBL" id="QSJG01000008">
    <property type="protein sequence ID" value="RHD55848.1"/>
    <property type="molecule type" value="Genomic_DNA"/>
</dbReference>
<organism evidence="2 3">
    <name type="scientific">Phocaeicola plebeius</name>
    <dbReference type="NCBI Taxonomy" id="310297"/>
    <lineage>
        <taxon>Bacteria</taxon>
        <taxon>Pseudomonadati</taxon>
        <taxon>Bacteroidota</taxon>
        <taxon>Bacteroidia</taxon>
        <taxon>Bacteroidales</taxon>
        <taxon>Bacteroidaceae</taxon>
        <taxon>Phocaeicola</taxon>
    </lineage>
</organism>
<name>A0A414FX06_9BACT</name>